<organism evidence="2 3">
    <name type="scientific">Chlamydomonas schloesseri</name>
    <dbReference type="NCBI Taxonomy" id="2026947"/>
    <lineage>
        <taxon>Eukaryota</taxon>
        <taxon>Viridiplantae</taxon>
        <taxon>Chlorophyta</taxon>
        <taxon>core chlorophytes</taxon>
        <taxon>Chlorophyceae</taxon>
        <taxon>CS clade</taxon>
        <taxon>Chlamydomonadales</taxon>
        <taxon>Chlamydomonadaceae</taxon>
        <taxon>Chlamydomonas</taxon>
    </lineage>
</organism>
<evidence type="ECO:0000259" key="1">
    <source>
        <dbReference type="Pfam" id="PF12499"/>
    </source>
</evidence>
<dbReference type="Pfam" id="PF12499">
    <property type="entry name" value="DUF3707"/>
    <property type="match status" value="1"/>
</dbReference>
<evidence type="ECO:0000313" key="3">
    <source>
        <dbReference type="Proteomes" id="UP000613740"/>
    </source>
</evidence>
<name>A0A836B986_9CHLO</name>
<accession>A0A836B986</accession>
<protein>
    <recommendedName>
        <fullName evidence="1">Pherophorin domain-containing protein</fullName>
    </recommendedName>
</protein>
<feature type="domain" description="Pherophorin" evidence="1">
    <location>
        <begin position="121"/>
        <end position="284"/>
    </location>
</feature>
<dbReference type="InterPro" id="IPR024616">
    <property type="entry name" value="Pherophorin"/>
</dbReference>
<dbReference type="Proteomes" id="UP000613740">
    <property type="component" value="Unassembled WGS sequence"/>
</dbReference>
<keyword evidence="3" id="KW-1185">Reference proteome</keyword>
<sequence length="291" mass="30003">MTDAAQGAGVNITTPFELTACLGNLIKVCGQFSAPDEVVAAALQPFVEAQAPVWRELASGSSGSSCAPYLSGYTLVVAVAGDSGEVSSDTDVSSLLSSLPPSCLLATDSAGCSPETTPGDFPKCQCTTTPLATRYAAEPAISAQPGRSRSRTNYCFRLAVVTPRNPNSFCANTSSLFKVEFWADDAKRRAITGIGLRTGNAAAGTPLRYVSPTWGAVGEDTLKATSLNWNDAQANGALVCLELDNTVAPSLADFCVGTNASGGDSTGSGICWLNIFDSSKKCCPLFSAAQP</sequence>
<dbReference type="EMBL" id="JAEHOD010000009">
    <property type="protein sequence ID" value="KAG2450999.1"/>
    <property type="molecule type" value="Genomic_DNA"/>
</dbReference>
<dbReference type="OrthoDB" id="530420at2759"/>
<proteinExistence type="predicted"/>
<dbReference type="AlphaFoldDB" id="A0A836B986"/>
<reference evidence="2" key="1">
    <citation type="journal article" date="2020" name="bioRxiv">
        <title>Comparative genomics of Chlamydomonas.</title>
        <authorList>
            <person name="Craig R.J."/>
            <person name="Hasan A.R."/>
            <person name="Ness R.W."/>
            <person name="Keightley P.D."/>
        </authorList>
    </citation>
    <scope>NUCLEOTIDE SEQUENCE</scope>
    <source>
        <strain evidence="2">CCAP 11/173</strain>
    </source>
</reference>
<comment type="caution">
    <text evidence="2">The sequence shown here is derived from an EMBL/GenBank/DDBJ whole genome shotgun (WGS) entry which is preliminary data.</text>
</comment>
<gene>
    <name evidence="2" type="ORF">HYH02_004269</name>
</gene>
<evidence type="ECO:0000313" key="2">
    <source>
        <dbReference type="EMBL" id="KAG2450999.1"/>
    </source>
</evidence>